<dbReference type="InterPro" id="IPR001173">
    <property type="entry name" value="Glyco_trans_2-like"/>
</dbReference>
<reference evidence="11 12" key="2">
    <citation type="submission" date="2018-12" db="EMBL/GenBank/DDBJ databases">
        <title>Nakamurella antarcticus sp. nov., isolated from Antarctica South Shetland Islands soil.</title>
        <authorList>
            <person name="Peng F."/>
        </authorList>
    </citation>
    <scope>NUCLEOTIDE SEQUENCE [LARGE SCALE GENOMIC DNA]</scope>
    <source>
        <strain evidence="11 12">S14-144</strain>
    </source>
</reference>
<reference evidence="11 12" key="1">
    <citation type="submission" date="2018-11" db="EMBL/GenBank/DDBJ databases">
        <authorList>
            <person name="Da X."/>
        </authorList>
    </citation>
    <scope>NUCLEOTIDE SEQUENCE [LARGE SCALE GENOMIC DNA]</scope>
    <source>
        <strain evidence="11 12">S14-144</strain>
    </source>
</reference>
<keyword evidence="4 11" id="KW-0808">Transferase</keyword>
<dbReference type="SUPFAM" id="SSF53448">
    <property type="entry name" value="Nucleotide-diphospho-sugar transferases"/>
    <property type="match status" value="1"/>
</dbReference>
<evidence type="ECO:0000256" key="3">
    <source>
        <dbReference type="ARBA" id="ARBA00022676"/>
    </source>
</evidence>
<dbReference type="GO" id="GO:0016757">
    <property type="term" value="F:glycosyltransferase activity"/>
    <property type="evidence" value="ECO:0007669"/>
    <property type="project" value="UniProtKB-KW"/>
</dbReference>
<evidence type="ECO:0000256" key="6">
    <source>
        <dbReference type="ARBA" id="ARBA00037281"/>
    </source>
</evidence>
<sequence>MFDRVVVVVPAKNEAASLPSCLRALSAAAAEVVIPVSVIVVLDDCTDSSETVVREAAALPTIGVEMLTVQVSNVGAARKAGFDSALAKKNADGLWLATTDADSQVPSHWFAAQLRHAHLGAAIVMGTVTVADWSGRSPEVQNLAEKLYDRGPHRHIHGTNLSFTAVAYQQVGGFATLASSEDVALVTAFAAAGLPAAWATDMPVTTSARRISRAPRGFAAYLNNLQQQIPISAAPQRLPAHL</sequence>
<comment type="subcellular location">
    <subcellularLocation>
        <location evidence="1">Cell membrane</location>
    </subcellularLocation>
</comment>
<evidence type="ECO:0000256" key="1">
    <source>
        <dbReference type="ARBA" id="ARBA00004236"/>
    </source>
</evidence>
<keyword evidence="12" id="KW-1185">Reference proteome</keyword>
<evidence type="ECO:0000259" key="10">
    <source>
        <dbReference type="Pfam" id="PF00535"/>
    </source>
</evidence>
<evidence type="ECO:0000256" key="9">
    <source>
        <dbReference type="ARBA" id="ARBA00040345"/>
    </source>
</evidence>
<dbReference type="EMBL" id="CP034170">
    <property type="protein sequence ID" value="AZI59659.1"/>
    <property type="molecule type" value="Genomic_DNA"/>
</dbReference>
<evidence type="ECO:0000256" key="4">
    <source>
        <dbReference type="ARBA" id="ARBA00022679"/>
    </source>
</evidence>
<dbReference type="KEGG" id="nak:EH165_14885"/>
<dbReference type="OrthoDB" id="9777873at2"/>
<dbReference type="InterPro" id="IPR029044">
    <property type="entry name" value="Nucleotide-diphossugar_trans"/>
</dbReference>
<dbReference type="PANTHER" id="PTHR43646:SF2">
    <property type="entry name" value="GLYCOSYLTRANSFERASE 2-LIKE DOMAIN-CONTAINING PROTEIN"/>
    <property type="match status" value="1"/>
</dbReference>
<dbReference type="PANTHER" id="PTHR43646">
    <property type="entry name" value="GLYCOSYLTRANSFERASE"/>
    <property type="match status" value="1"/>
</dbReference>
<protein>
    <recommendedName>
        <fullName evidence="9">4,4'-diaponeurosporenoate glycosyltransferase</fullName>
    </recommendedName>
</protein>
<evidence type="ECO:0000256" key="5">
    <source>
        <dbReference type="ARBA" id="ARBA00023136"/>
    </source>
</evidence>
<proteinExistence type="inferred from homology"/>
<gene>
    <name evidence="11" type="ORF">EH165_14885</name>
</gene>
<evidence type="ECO:0000313" key="11">
    <source>
        <dbReference type="EMBL" id="AZI59659.1"/>
    </source>
</evidence>
<evidence type="ECO:0000256" key="2">
    <source>
        <dbReference type="ARBA" id="ARBA00022475"/>
    </source>
</evidence>
<name>A0A3G8ZR01_9ACTN</name>
<dbReference type="AlphaFoldDB" id="A0A3G8ZR01"/>
<dbReference type="GO" id="GO:0005886">
    <property type="term" value="C:plasma membrane"/>
    <property type="evidence" value="ECO:0007669"/>
    <property type="project" value="UniProtKB-SubCell"/>
</dbReference>
<dbReference type="Gene3D" id="3.90.550.10">
    <property type="entry name" value="Spore Coat Polysaccharide Biosynthesis Protein SpsA, Chain A"/>
    <property type="match status" value="1"/>
</dbReference>
<keyword evidence="3" id="KW-0328">Glycosyltransferase</keyword>
<comment type="function">
    <text evidence="6">Catalyzes the glycosylation of 4,4'-diaponeurosporenoate, i.e. the esterification of glucose at the C1'' position with the carboxyl group of 4,4'-diaponeurosporenic acid, to form glycosyl-4,4'-diaponeurosporenoate. This is a step in the biosynthesis of staphyloxanthin, an orange pigment present in most staphylococci strains.</text>
</comment>
<evidence type="ECO:0000256" key="7">
    <source>
        <dbReference type="ARBA" id="ARBA00037904"/>
    </source>
</evidence>
<feature type="domain" description="Glycosyltransferase 2-like" evidence="10">
    <location>
        <begin position="7"/>
        <end position="142"/>
    </location>
</feature>
<accession>A0A3G8ZR01</accession>
<keyword evidence="2" id="KW-1003">Cell membrane</keyword>
<dbReference type="Proteomes" id="UP000268084">
    <property type="component" value="Chromosome"/>
</dbReference>
<evidence type="ECO:0000313" key="12">
    <source>
        <dbReference type="Proteomes" id="UP000268084"/>
    </source>
</evidence>
<organism evidence="11 12">
    <name type="scientific">Nakamurella antarctica</name>
    <dbReference type="NCBI Taxonomy" id="1902245"/>
    <lineage>
        <taxon>Bacteria</taxon>
        <taxon>Bacillati</taxon>
        <taxon>Actinomycetota</taxon>
        <taxon>Actinomycetes</taxon>
        <taxon>Nakamurellales</taxon>
        <taxon>Nakamurellaceae</taxon>
        <taxon>Nakamurella</taxon>
    </lineage>
</organism>
<evidence type="ECO:0000256" key="8">
    <source>
        <dbReference type="ARBA" id="ARBA00038120"/>
    </source>
</evidence>
<comment type="pathway">
    <text evidence="7">Carotenoid biosynthesis; staphyloxanthin biosynthesis; staphyloxanthin from farnesyl diphosphate: step 4/5.</text>
</comment>
<keyword evidence="5" id="KW-0472">Membrane</keyword>
<dbReference type="Pfam" id="PF00535">
    <property type="entry name" value="Glycos_transf_2"/>
    <property type="match status" value="1"/>
</dbReference>
<comment type="similarity">
    <text evidence="8">Belongs to the glycosyltransferase 2 family. CrtQ subfamily.</text>
</comment>